<dbReference type="OMA" id="YPIDYSF"/>
<feature type="region of interest" description="Disordered" evidence="9">
    <location>
        <begin position="419"/>
        <end position="454"/>
    </location>
</feature>
<feature type="coiled-coil region" evidence="8">
    <location>
        <begin position="466"/>
        <end position="493"/>
    </location>
</feature>
<evidence type="ECO:0000313" key="12">
    <source>
        <dbReference type="Proteomes" id="UP000029120"/>
    </source>
</evidence>
<dbReference type="Pfam" id="PF00929">
    <property type="entry name" value="RNase_T"/>
    <property type="match status" value="1"/>
</dbReference>
<keyword evidence="8" id="KW-0175">Coiled coil</keyword>
<evidence type="ECO:0000256" key="9">
    <source>
        <dbReference type="SAM" id="MobiDB-lite"/>
    </source>
</evidence>
<dbReference type="GO" id="GO:0004527">
    <property type="term" value="F:exonuclease activity"/>
    <property type="evidence" value="ECO:0007669"/>
    <property type="project" value="UniProtKB-KW"/>
</dbReference>
<dbReference type="InterPro" id="IPR047021">
    <property type="entry name" value="REXO1/3/4-like"/>
</dbReference>
<gene>
    <name evidence="11" type="ordered locus">AALP_Aa8g512000</name>
</gene>
<feature type="compositionally biased region" description="Basic and acidic residues" evidence="9">
    <location>
        <begin position="419"/>
        <end position="432"/>
    </location>
</feature>
<dbReference type="OrthoDB" id="16516at2759"/>
<evidence type="ECO:0000256" key="3">
    <source>
        <dbReference type="ARBA" id="ARBA00022722"/>
    </source>
</evidence>
<proteinExistence type="inferred from homology"/>
<dbReference type="PANTHER" id="PTHR12801">
    <property type="entry name" value="RNA EXONUCLEASE REXO1 / RECO3 FAMILY MEMBER-RELATED"/>
    <property type="match status" value="1"/>
</dbReference>
<dbReference type="GO" id="GO:0003676">
    <property type="term" value="F:nucleic acid binding"/>
    <property type="evidence" value="ECO:0007669"/>
    <property type="project" value="InterPro"/>
</dbReference>
<comment type="subcellular location">
    <subcellularLocation>
        <location evidence="1">Nucleus</location>
    </subcellularLocation>
</comment>
<evidence type="ECO:0000256" key="1">
    <source>
        <dbReference type="ARBA" id="ARBA00004123"/>
    </source>
</evidence>
<dbReference type="AlphaFoldDB" id="A0A087GEW4"/>
<sequence length="509" mass="57512">MEHKLATAEKKVLVDLVKTVQKRSLEGEKGGWKEFLNVYDKKIGSSLSDPSRRTNDVLVAFLTTFKKKEDLQLFARVLQCDSNRNLIEKFKEENPDKETPEQRLVRMTIAHREYPIDYTFPSYAEDWFVSEMGKKKSKVMKSTRMLAVDCEMVECEDGSEALVRVGAVDRDLNVVLDKYVKPDKLVVNYKTEITGVTAEDLEKATLTVADIQKKLRRFLSKGTILVGHSLNKDLSVLKIDHARVIDTSMVFKYDGAPTVRRPSLNNLCKSVLGHEVRKEGATHNCVHDAAAAMKLVLAVVEKGVDTTIAQSEEMMEAEKERLKGETAKLLLHKIPNIVPSQDLQGVITGDFTVEVKPPKKEGGFYTAVITFNSPEEANQAFDKVDGDLAKDRVGLPQKLVVFKLSSGLGASLYVRKMVEDGEENSTKRRSDTEENNVSSKRQKREDVSEETREEANVNRRILESLCEYHVKEIEELKRKLEAKEVEVQAQDTIIAKLKKKLKKQSKAQP</sequence>
<evidence type="ECO:0000256" key="6">
    <source>
        <dbReference type="ARBA" id="ARBA00023242"/>
    </source>
</evidence>
<reference evidence="12" key="1">
    <citation type="journal article" date="2015" name="Nat. Plants">
        <title>Genome expansion of Arabis alpina linked with retrotransposition and reduced symmetric DNA methylation.</title>
        <authorList>
            <person name="Willing E.M."/>
            <person name="Rawat V."/>
            <person name="Mandakova T."/>
            <person name="Maumus F."/>
            <person name="James G.V."/>
            <person name="Nordstroem K.J."/>
            <person name="Becker C."/>
            <person name="Warthmann N."/>
            <person name="Chica C."/>
            <person name="Szarzynska B."/>
            <person name="Zytnicki M."/>
            <person name="Albani M.C."/>
            <person name="Kiefer C."/>
            <person name="Bergonzi S."/>
            <person name="Castaings L."/>
            <person name="Mateos J.L."/>
            <person name="Berns M.C."/>
            <person name="Bujdoso N."/>
            <person name="Piofczyk T."/>
            <person name="de Lorenzo L."/>
            <person name="Barrero-Sicilia C."/>
            <person name="Mateos I."/>
            <person name="Piednoel M."/>
            <person name="Hagmann J."/>
            <person name="Chen-Min-Tao R."/>
            <person name="Iglesias-Fernandez R."/>
            <person name="Schuster S.C."/>
            <person name="Alonso-Blanco C."/>
            <person name="Roudier F."/>
            <person name="Carbonero P."/>
            <person name="Paz-Ares J."/>
            <person name="Davis S.J."/>
            <person name="Pecinka A."/>
            <person name="Quesneville H."/>
            <person name="Colot V."/>
            <person name="Lysak M.A."/>
            <person name="Weigel D."/>
            <person name="Coupland G."/>
            <person name="Schneeberger K."/>
        </authorList>
    </citation>
    <scope>NUCLEOTIDE SEQUENCE [LARGE SCALE GENOMIC DNA]</scope>
    <source>
        <strain evidence="12">cv. Pajares</strain>
    </source>
</reference>
<keyword evidence="12" id="KW-1185">Reference proteome</keyword>
<dbReference type="Proteomes" id="UP000029120">
    <property type="component" value="Chromosome 8"/>
</dbReference>
<dbReference type="PANTHER" id="PTHR12801:SF145">
    <property type="entry name" value="SMALL RNA DEGRADING NUCLEASE 1-RELATED"/>
    <property type="match status" value="1"/>
</dbReference>
<dbReference type="InterPro" id="IPR012337">
    <property type="entry name" value="RNaseH-like_sf"/>
</dbReference>
<feature type="domain" description="Exonuclease" evidence="10">
    <location>
        <begin position="144"/>
        <end position="305"/>
    </location>
</feature>
<evidence type="ECO:0000256" key="7">
    <source>
        <dbReference type="ARBA" id="ARBA00053817"/>
    </source>
</evidence>
<evidence type="ECO:0000256" key="2">
    <source>
        <dbReference type="ARBA" id="ARBA00006357"/>
    </source>
</evidence>
<keyword evidence="4" id="KW-0378">Hydrolase</keyword>
<dbReference type="InterPro" id="IPR013520">
    <property type="entry name" value="Ribonucl_H"/>
</dbReference>
<dbReference type="SUPFAM" id="SSF53098">
    <property type="entry name" value="Ribonuclease H-like"/>
    <property type="match status" value="1"/>
</dbReference>
<dbReference type="FunFam" id="3.30.420.10:FF:000080">
    <property type="entry name" value="Small RNA degrading nuclease 3"/>
    <property type="match status" value="1"/>
</dbReference>
<dbReference type="Gene3D" id="3.30.420.10">
    <property type="entry name" value="Ribonuclease H-like superfamily/Ribonuclease H"/>
    <property type="match status" value="1"/>
</dbReference>
<dbReference type="GO" id="GO:0016592">
    <property type="term" value="C:mediator complex"/>
    <property type="evidence" value="ECO:0007669"/>
    <property type="project" value="EnsemblPlants"/>
</dbReference>
<dbReference type="EMBL" id="CM002876">
    <property type="protein sequence ID" value="KFK28416.1"/>
    <property type="molecule type" value="Genomic_DNA"/>
</dbReference>
<dbReference type="SMART" id="SM00479">
    <property type="entry name" value="EXOIII"/>
    <property type="match status" value="1"/>
</dbReference>
<dbReference type="Gramene" id="KFK28416">
    <property type="protein sequence ID" value="KFK28416"/>
    <property type="gene ID" value="AALP_AA8G512000"/>
</dbReference>
<evidence type="ECO:0000256" key="8">
    <source>
        <dbReference type="SAM" id="Coils"/>
    </source>
</evidence>
<keyword evidence="6" id="KW-0539">Nucleus</keyword>
<keyword evidence="3" id="KW-0540">Nuclease</keyword>
<dbReference type="eggNOG" id="KOG2248">
    <property type="taxonomic scope" value="Eukaryota"/>
</dbReference>
<dbReference type="InterPro" id="IPR036397">
    <property type="entry name" value="RNaseH_sf"/>
</dbReference>
<feature type="compositionally biased region" description="Basic and acidic residues" evidence="9">
    <location>
        <begin position="443"/>
        <end position="454"/>
    </location>
</feature>
<evidence type="ECO:0000256" key="4">
    <source>
        <dbReference type="ARBA" id="ARBA00022801"/>
    </source>
</evidence>
<comment type="function">
    <text evidence="7">3'-5' exonuclease degrading single-stranded small RNAs.</text>
</comment>
<organism evidence="11 12">
    <name type="scientific">Arabis alpina</name>
    <name type="common">Alpine rock-cress</name>
    <dbReference type="NCBI Taxonomy" id="50452"/>
    <lineage>
        <taxon>Eukaryota</taxon>
        <taxon>Viridiplantae</taxon>
        <taxon>Streptophyta</taxon>
        <taxon>Embryophyta</taxon>
        <taxon>Tracheophyta</taxon>
        <taxon>Spermatophyta</taxon>
        <taxon>Magnoliopsida</taxon>
        <taxon>eudicotyledons</taxon>
        <taxon>Gunneridae</taxon>
        <taxon>Pentapetalae</taxon>
        <taxon>rosids</taxon>
        <taxon>malvids</taxon>
        <taxon>Brassicales</taxon>
        <taxon>Brassicaceae</taxon>
        <taxon>Arabideae</taxon>
        <taxon>Arabis</taxon>
    </lineage>
</organism>
<dbReference type="CDD" id="cd06145">
    <property type="entry name" value="REX1_like"/>
    <property type="match status" value="1"/>
</dbReference>
<comment type="similarity">
    <text evidence="2">Belongs to the REXO1/REXO3 family.</text>
</comment>
<keyword evidence="5" id="KW-0269">Exonuclease</keyword>
<evidence type="ECO:0000259" key="10">
    <source>
        <dbReference type="SMART" id="SM00479"/>
    </source>
</evidence>
<dbReference type="InterPro" id="IPR034922">
    <property type="entry name" value="REX1-like_exo"/>
</dbReference>
<name>A0A087GEW4_ARAAL</name>
<evidence type="ECO:0000313" key="11">
    <source>
        <dbReference type="EMBL" id="KFK28416.1"/>
    </source>
</evidence>
<accession>A0A087GEW4</accession>
<protein>
    <recommendedName>
        <fullName evidence="10">Exonuclease domain-containing protein</fullName>
    </recommendedName>
</protein>
<evidence type="ECO:0000256" key="5">
    <source>
        <dbReference type="ARBA" id="ARBA00022839"/>
    </source>
</evidence>